<protein>
    <submittedName>
        <fullName evidence="3">Methyltransferase domain protein</fullName>
    </submittedName>
</protein>
<dbReference type="Pfam" id="PF04851">
    <property type="entry name" value="ResIII"/>
    <property type="match status" value="1"/>
</dbReference>
<dbReference type="GO" id="GO:0005524">
    <property type="term" value="F:ATP binding"/>
    <property type="evidence" value="ECO:0007669"/>
    <property type="project" value="InterPro"/>
</dbReference>
<reference evidence="3 4" key="1">
    <citation type="submission" date="2019-07" db="EMBL/GenBank/DDBJ databases">
        <authorList>
            <person name="Hibberd C M."/>
            <person name="Gehrig L. J."/>
            <person name="Chang H.-W."/>
            <person name="Venkatesh S."/>
        </authorList>
    </citation>
    <scope>NUCLEOTIDE SEQUENCE [LARGE SCALE GENOMIC DNA]</scope>
    <source>
        <strain evidence="3">Faecalibacterium_prausnitzii_JG_BgPS064</strain>
    </source>
</reference>
<organism evidence="3 4">
    <name type="scientific">Faecalibacterium prausnitzii</name>
    <dbReference type="NCBI Taxonomy" id="853"/>
    <lineage>
        <taxon>Bacteria</taxon>
        <taxon>Bacillati</taxon>
        <taxon>Bacillota</taxon>
        <taxon>Clostridia</taxon>
        <taxon>Eubacteriales</taxon>
        <taxon>Oscillospiraceae</taxon>
        <taxon>Faecalibacterium</taxon>
    </lineage>
</organism>
<feature type="domain" description="Helicase C-terminal" evidence="2">
    <location>
        <begin position="1974"/>
        <end position="2144"/>
    </location>
</feature>
<keyword evidence="3" id="KW-0489">Methyltransferase</keyword>
<proteinExistence type="predicted"/>
<dbReference type="PRINTS" id="PR00507">
    <property type="entry name" value="N12N6MTFRASE"/>
</dbReference>
<dbReference type="EMBL" id="CABHMY010000055">
    <property type="protein sequence ID" value="VUW95380.1"/>
    <property type="molecule type" value="Genomic_DNA"/>
</dbReference>
<name>A0A564SLT8_9FIRM</name>
<dbReference type="PROSITE" id="PS51194">
    <property type="entry name" value="HELICASE_CTER"/>
    <property type="match status" value="1"/>
</dbReference>
<accession>A0A564SLT8</accession>
<evidence type="ECO:0000313" key="4">
    <source>
        <dbReference type="Proteomes" id="UP000406184"/>
    </source>
</evidence>
<feature type="region of interest" description="Disordered" evidence="1">
    <location>
        <begin position="2362"/>
        <end position="2420"/>
    </location>
</feature>
<keyword evidence="3" id="KW-0808">Transferase</keyword>
<feature type="region of interest" description="Disordered" evidence="1">
    <location>
        <begin position="269"/>
        <end position="373"/>
    </location>
</feature>
<dbReference type="SUPFAM" id="SSF52540">
    <property type="entry name" value="P-loop containing nucleoside triphosphate hydrolases"/>
    <property type="match status" value="2"/>
</dbReference>
<keyword evidence="4" id="KW-1185">Reference proteome</keyword>
<dbReference type="InterPro" id="IPR052933">
    <property type="entry name" value="DNA_Protect_Modify"/>
</dbReference>
<dbReference type="GO" id="GO:0032259">
    <property type="term" value="P:methylation"/>
    <property type="evidence" value="ECO:0007669"/>
    <property type="project" value="UniProtKB-KW"/>
</dbReference>
<dbReference type="GO" id="GO:0016787">
    <property type="term" value="F:hydrolase activity"/>
    <property type="evidence" value="ECO:0007669"/>
    <property type="project" value="InterPro"/>
</dbReference>
<dbReference type="SMART" id="SM00487">
    <property type="entry name" value="DEXDc"/>
    <property type="match status" value="1"/>
</dbReference>
<dbReference type="InterPro" id="IPR027417">
    <property type="entry name" value="P-loop_NTPase"/>
</dbReference>
<feature type="compositionally biased region" description="Basic and acidic residues" evidence="1">
    <location>
        <begin position="2396"/>
        <end position="2420"/>
    </location>
</feature>
<dbReference type="PANTHER" id="PTHR41313:SF1">
    <property type="entry name" value="DNA METHYLASE ADENINE-SPECIFIC DOMAIN-CONTAINING PROTEIN"/>
    <property type="match status" value="1"/>
</dbReference>
<dbReference type="PANTHER" id="PTHR41313">
    <property type="entry name" value="ADENINE-SPECIFIC METHYLTRANSFERASE"/>
    <property type="match status" value="1"/>
</dbReference>
<sequence length="2420" mass="271480">MPSKTEEYLALAQRTANGLTRYWESWTDYLTTASRLYKYPFADQLMIYAQRPDATACADFDIWNNRMNRYVRRGSKGIALLDESSGFPRLHYVFDVSDTGVRRNSRDPEVWQLGPDLVQPVSEMLSKTYGISGERVSQQLADVAGKLVADYWDNNSGDILAIVDGSLLMDYDEAGVEMQFKSAAAISVTYTLLERCGFEPAGWFDRDDFQAVYNFSTPDSVYALGAAVSDTSREVLRNIERTVKTTIRRRNAERSQYEYEQQERDLLDRRGLPAPEPDPEPAPEAAGQVRQAAPDVPEGASPGAVQHNAPEREPVPAPDGGGTDGREPDAADHGTASDAEPVPGQGAESDGMGAAHEQPESAGRGNGDNGADLQLSFLDANIPTEAQQIETIDRAESEKSSSAFVLSQAEIENELRKHGSGFAGGKQRIMALYQTQPDRNLRAKALAKEYGVGGHSHDFLDGSRGFVNHDWKGLEFDHYPDHQKITLKWAQVEKYIDLMIQSDRYLTEEEKEQRAAVQEENGYKVGDNVMVDLPTGTIEGTIGYIGETDVRIDTSAHGQSWDNEVINRKQFEDGLRQNKPSQRVDEMLAQAETIYKESEVPEYERFSVREVVGGTSPLFAIWDDLNEGYYANDNGMAQFTDKEQAESYCTTLKKETDERTAADWLAVEKAKFLAENEPVPALQKERDYRVGDTIRLDGKDFTVETVGSLNIQLRDPDEVYPVARSESKENLERLLRQPGNIHLHNLTVNLAPAHEPDEDEPPLTDDELDKLPISAVMDGKVQTFPDAAALDKALNTVPAGNFRITDDHLGEGGAKQKYARNIEAIRTLFKLEEEHRGATAEEQQVLSQYVGWGGLADAFDPGKDSWAKKYAELKGLLSEDEYAAARSSTLNAHYTSPVVIRSIYDAVEKMGFQSGNILEPSMGVGNFFGMLPDSMQNSRLYGVELDSITGRIAKKLYPQADITVAGFETTDRRDFYDLAVGNVPFGQYKVNDKAYNKLGFSIHNYFFAKAIDQVRPGGIVAFVTSRYTMDSKDSTARKHMAERADLLGAIRLPNNAFRANAGTDVVSDIIFLQKRDRPIDHEPDWVQLGKTEDGFAINQYFVDHPEMVLGELTTESTQYGREELTVAPIEGTSLADQLAEAVQHIEGQYTEVEVETPDIADAENEKHILPADPDVKNFSYTVVDGEVFYRENSVMMQVELSDTAKGRVTGMVELRQIVNELIDQQLNDYPDEDIKATQDRLNAAYDAFAAKYGLLNDRKNGRLFEQDSSYYLLCSLENLDEQGQLKSKAAMFTKRTIRPERTVTSVDTPSEALAVSIGEHGKVDLPYMAELLGTPGEYGRITTELSGVIFKDPAADPTDPEAGWQMADEYLSGDVRAKLRMAQFAAETNPEFAVNVDALTKAQPRELEASEIDVRLGATWLDPDIIQKFMTETFQIPYYLRHAVKVRYSPYTAEWRVEGKTATGRGDIISSETYGTSRANAYKILEETLNLKDVRIYDTIEDAEGKPKRVLNKRETMLAQQKQQVIKDAFANWVWQDPQRRIALVKQYNELFNSTRPREYDGSHIKFVGMNPEITLREHQRNAIAHVLYGGNTLLAHEVGAGKTYEMAASAMEAKRLGLCQKSLFVVPNHLTEQWASEFLNLYPNAKLLVARRKDFETANRKKFCARIATGDYDAIIIGHSQFERIPLSFERQERIIQEQIFETLAAINELKVHAGENFSIKQMEKTRKTLETKLEKLRSDERKDDVITFEQLGVDRLFVDESHFYKNLFLTTKMRNVAGLSTSEAQKSSDMFGKCRYLDEITGGRGVVFATGTPVSNSMTELYTVMRYLQYSTLQQKKLTHFDCWASTFGETTTAIELAPEGTGYRARTRFAKFFNLPELMSMFKEVADIKTSDQLHLPVPEAKFETVVAKPSEIQKEMVQELSKRAAEIHSGAVDASVDNMLCVTNDGRKIGLDVRLMNPMLPDDPNSKLNVCVQNVLKIWEEGKDQKLTQLLFCDLSTPKNDGNFNVYDDIRKKLIAAGVPENEIEFIHNADTEAKKAALFSKVRSGDVRVLLGSTAKMGAGTNVQQRLVAVHHLDVGWKPSDMTQRNGRIIRQGNMNKEVKVFNYVTEGTFDSYLFQTLENKQRFISQIMTSKSPVRSCEDVDEQALSYAEIKALCAGNPLIKEKMDLDVQVAKLKVLKADHQSQKFRLEDKLLTKFPAEIQEQTAKIAALKSDAEVAAAHPQGKEEFCGMTIKGVTYDEKKTAGERLVLACSELPNAEEKVIGSYRGFELSLRFDAFRTEYQALLKGQRKYTVPLGTDPLGNIIRLDNSLNNFPERITAAENELDTLHQQQAAAQIEVEKPFPQEEELAEKSARLAELNAQLDVDEKSHGPEQDEEEQENAPRRPSVLAALEEKSDKPEPVKPFRSYYDKDGDAR</sequence>
<gene>
    <name evidence="3" type="ORF">FPPS064S07_02220</name>
</gene>
<dbReference type="InterPro" id="IPR006935">
    <property type="entry name" value="Helicase/UvrB_N"/>
</dbReference>
<dbReference type="GO" id="GO:0003677">
    <property type="term" value="F:DNA binding"/>
    <property type="evidence" value="ECO:0007669"/>
    <property type="project" value="InterPro"/>
</dbReference>
<evidence type="ECO:0000313" key="3">
    <source>
        <dbReference type="EMBL" id="VUW95380.1"/>
    </source>
</evidence>
<dbReference type="InterPro" id="IPR029063">
    <property type="entry name" value="SAM-dependent_MTases_sf"/>
</dbReference>
<dbReference type="Gene3D" id="3.40.50.150">
    <property type="entry name" value="Vaccinia Virus protein VP39"/>
    <property type="match status" value="1"/>
</dbReference>
<evidence type="ECO:0000256" key="1">
    <source>
        <dbReference type="SAM" id="MobiDB-lite"/>
    </source>
</evidence>
<dbReference type="Gene3D" id="3.40.50.300">
    <property type="entry name" value="P-loop containing nucleotide triphosphate hydrolases"/>
    <property type="match status" value="2"/>
</dbReference>
<dbReference type="InterPro" id="IPR001650">
    <property type="entry name" value="Helicase_C-like"/>
</dbReference>
<dbReference type="InterPro" id="IPR014001">
    <property type="entry name" value="Helicase_ATP-bd"/>
</dbReference>
<dbReference type="Proteomes" id="UP000406184">
    <property type="component" value="Unassembled WGS sequence"/>
</dbReference>
<dbReference type="GO" id="GO:0008168">
    <property type="term" value="F:methyltransferase activity"/>
    <property type="evidence" value="ECO:0007669"/>
    <property type="project" value="UniProtKB-KW"/>
</dbReference>
<evidence type="ECO:0000259" key="2">
    <source>
        <dbReference type="PROSITE" id="PS51194"/>
    </source>
</evidence>
<dbReference type="SUPFAM" id="SSF53335">
    <property type="entry name" value="S-adenosyl-L-methionine-dependent methyltransferases"/>
    <property type="match status" value="1"/>
</dbReference>